<dbReference type="SUPFAM" id="SSF50978">
    <property type="entry name" value="WD40 repeat-like"/>
    <property type="match status" value="1"/>
</dbReference>
<dbReference type="PROSITE" id="PS50082">
    <property type="entry name" value="WD_REPEATS_2"/>
    <property type="match status" value="3"/>
</dbReference>
<keyword evidence="2" id="KW-0677">Repeat</keyword>
<feature type="repeat" description="WD" evidence="3">
    <location>
        <begin position="113"/>
        <end position="154"/>
    </location>
</feature>
<keyword evidence="5" id="KW-1185">Reference proteome</keyword>
<dbReference type="OrthoDB" id="284782at2759"/>
<protein>
    <recommendedName>
        <fullName evidence="6">WD40 repeat-like protein</fullName>
    </recommendedName>
</protein>
<reference evidence="5" key="1">
    <citation type="journal article" date="2023" name="Commun. Biol.">
        <title>Genome analysis of Parmales, the sister group of diatoms, reveals the evolutionary specialization of diatoms from phago-mixotrophs to photoautotrophs.</title>
        <authorList>
            <person name="Ban H."/>
            <person name="Sato S."/>
            <person name="Yoshikawa S."/>
            <person name="Yamada K."/>
            <person name="Nakamura Y."/>
            <person name="Ichinomiya M."/>
            <person name="Sato N."/>
            <person name="Blanc-Mathieu R."/>
            <person name="Endo H."/>
            <person name="Kuwata A."/>
            <person name="Ogata H."/>
        </authorList>
    </citation>
    <scope>NUCLEOTIDE SEQUENCE [LARGE SCALE GENOMIC DNA]</scope>
    <source>
        <strain evidence="5">NIES 3701</strain>
    </source>
</reference>
<accession>A0A9W7A8D4</accession>
<dbReference type="PROSITE" id="PS50294">
    <property type="entry name" value="WD_REPEATS_REGION"/>
    <property type="match status" value="2"/>
</dbReference>
<dbReference type="Proteomes" id="UP001165085">
    <property type="component" value="Unassembled WGS sequence"/>
</dbReference>
<comment type="caution">
    <text evidence="4">The sequence shown here is derived from an EMBL/GenBank/DDBJ whole genome shotgun (WGS) entry which is preliminary data.</text>
</comment>
<proteinExistence type="predicted"/>
<dbReference type="InterPro" id="IPR036322">
    <property type="entry name" value="WD40_repeat_dom_sf"/>
</dbReference>
<evidence type="ECO:0000256" key="2">
    <source>
        <dbReference type="ARBA" id="ARBA00022737"/>
    </source>
</evidence>
<dbReference type="EMBL" id="BRXY01000095">
    <property type="protein sequence ID" value="GMH64493.1"/>
    <property type="molecule type" value="Genomic_DNA"/>
</dbReference>
<dbReference type="PANTHER" id="PTHR19920:SF0">
    <property type="entry name" value="CYTOSOLIC IRON-SULFUR PROTEIN ASSEMBLY PROTEIN CIAO1-RELATED"/>
    <property type="match status" value="1"/>
</dbReference>
<dbReference type="GO" id="GO:0097361">
    <property type="term" value="C:cytosolic [4Fe-4S] assembly targeting complex"/>
    <property type="evidence" value="ECO:0007669"/>
    <property type="project" value="TreeGrafter"/>
</dbReference>
<organism evidence="4 5">
    <name type="scientific">Triparma strigata</name>
    <dbReference type="NCBI Taxonomy" id="1606541"/>
    <lineage>
        <taxon>Eukaryota</taxon>
        <taxon>Sar</taxon>
        <taxon>Stramenopiles</taxon>
        <taxon>Ochrophyta</taxon>
        <taxon>Bolidophyceae</taxon>
        <taxon>Parmales</taxon>
        <taxon>Triparmaceae</taxon>
        <taxon>Triparma</taxon>
    </lineage>
</organism>
<dbReference type="InterPro" id="IPR001680">
    <property type="entry name" value="WD40_rpt"/>
</dbReference>
<evidence type="ECO:0000256" key="3">
    <source>
        <dbReference type="PROSITE-ProRule" id="PRU00221"/>
    </source>
</evidence>
<dbReference type="InterPro" id="IPR015943">
    <property type="entry name" value="WD40/YVTN_repeat-like_dom_sf"/>
</dbReference>
<dbReference type="SMART" id="SM00320">
    <property type="entry name" value="WD40"/>
    <property type="match status" value="4"/>
</dbReference>
<evidence type="ECO:0008006" key="6">
    <source>
        <dbReference type="Google" id="ProtNLM"/>
    </source>
</evidence>
<feature type="repeat" description="WD" evidence="3">
    <location>
        <begin position="305"/>
        <end position="341"/>
    </location>
</feature>
<dbReference type="Gene3D" id="2.130.10.10">
    <property type="entry name" value="YVTN repeat-like/Quinoprotein amine dehydrogenase"/>
    <property type="match status" value="2"/>
</dbReference>
<evidence type="ECO:0000313" key="5">
    <source>
        <dbReference type="Proteomes" id="UP001165085"/>
    </source>
</evidence>
<name>A0A9W7A8D4_9STRA</name>
<dbReference type="AlphaFoldDB" id="A0A9W7A8D4"/>
<dbReference type="PROSITE" id="PS00678">
    <property type="entry name" value="WD_REPEATS_1"/>
    <property type="match status" value="1"/>
</dbReference>
<sequence length="341" mass="36746">MSSITLIASSELPDPLQPQPGPLWSVALHPSNTELCCVGSSPITGHQINLYSLPSLDPLPLPPLDISKRTLRCCLYSPLSSLTSTLLVVGSFSGSIYLLQSSPSSPPSLLQTLEGQESEIKSLSYTPTADILASSSRDKTVWLWDTETYEPLSILTGHTGDVKCCKFLSNTKIFSAGYDGLFKVWEEDEDGDWSMVQSLEVVTGNEGDGQETLWCVEGVGSGWRVFLGTGGGETVALKEEGGKYEVCGRIEGKGEECYSVCLPSVRAGHGGVLRSEGRGFGVYRERSGFGVEGGGVMFRKDAGVEEAHSAEVNCVKWCREGEKIVSVGDDGRVRVWKYDIG</sequence>
<evidence type="ECO:0000313" key="4">
    <source>
        <dbReference type="EMBL" id="GMH64493.1"/>
    </source>
</evidence>
<dbReference type="PANTHER" id="PTHR19920">
    <property type="entry name" value="WD40 PROTEIN CIAO1"/>
    <property type="match status" value="1"/>
</dbReference>
<dbReference type="GO" id="GO:0016226">
    <property type="term" value="P:iron-sulfur cluster assembly"/>
    <property type="evidence" value="ECO:0007669"/>
    <property type="project" value="TreeGrafter"/>
</dbReference>
<dbReference type="Pfam" id="PF00400">
    <property type="entry name" value="WD40"/>
    <property type="match status" value="3"/>
</dbReference>
<dbReference type="InterPro" id="IPR019775">
    <property type="entry name" value="WD40_repeat_CS"/>
</dbReference>
<feature type="repeat" description="WD" evidence="3">
    <location>
        <begin position="155"/>
        <end position="186"/>
    </location>
</feature>
<keyword evidence="1 3" id="KW-0853">WD repeat</keyword>
<evidence type="ECO:0000256" key="1">
    <source>
        <dbReference type="ARBA" id="ARBA00022574"/>
    </source>
</evidence>
<gene>
    <name evidence="4" type="ORF">TrST_g95</name>
</gene>